<dbReference type="InterPro" id="IPR029066">
    <property type="entry name" value="PLP-binding_barrel"/>
</dbReference>
<dbReference type="Gene3D" id="3.20.20.10">
    <property type="entry name" value="Alanine racemase"/>
    <property type="match status" value="1"/>
</dbReference>
<evidence type="ECO:0000256" key="14">
    <source>
        <dbReference type="PIRSR" id="PIRSR600183-50"/>
    </source>
</evidence>
<evidence type="ECO:0000256" key="5">
    <source>
        <dbReference type="ARBA" id="ARBA00022723"/>
    </source>
</evidence>
<dbReference type="Gene3D" id="2.40.37.10">
    <property type="entry name" value="Lyase, Ornithine Decarboxylase, Chain A, domain 1"/>
    <property type="match status" value="1"/>
</dbReference>
<feature type="active site" description="Proton donor" evidence="14">
    <location>
        <position position="531"/>
    </location>
</feature>
<keyword evidence="7 12" id="KW-0460">Magnesium</keyword>
<dbReference type="Pfam" id="PF17944">
    <property type="entry name" value="Arg_decarbox_C"/>
    <property type="match status" value="1"/>
</dbReference>
<protein>
    <recommendedName>
        <fullName evidence="12">Biosynthetic arginine decarboxylase</fullName>
        <shortName evidence="12">ADC</shortName>
        <ecNumber evidence="12">4.1.1.19</ecNumber>
    </recommendedName>
</protein>
<dbReference type="InterPro" id="IPR002985">
    <property type="entry name" value="Arg_decrbxlase"/>
</dbReference>
<dbReference type="NCBIfam" id="TIGR01273">
    <property type="entry name" value="speA"/>
    <property type="match status" value="1"/>
</dbReference>
<evidence type="ECO:0000256" key="2">
    <source>
        <dbReference type="ARBA" id="ARBA00001946"/>
    </source>
</evidence>
<evidence type="ECO:0000256" key="13">
    <source>
        <dbReference type="PIRSR" id="PIRSR001336-50"/>
    </source>
</evidence>
<dbReference type="GO" id="GO:0008792">
    <property type="term" value="F:arginine decarboxylase activity"/>
    <property type="evidence" value="ECO:0007669"/>
    <property type="project" value="UniProtKB-UniRule"/>
</dbReference>
<dbReference type="PANTHER" id="PTHR43295:SF9">
    <property type="entry name" value="BIOSYNTHETIC ARGININE DECARBOXYLASE"/>
    <property type="match status" value="1"/>
</dbReference>
<organism evidence="19 20">
    <name type="scientific">Pseudomonas aeruginosa</name>
    <dbReference type="NCBI Taxonomy" id="287"/>
    <lineage>
        <taxon>Bacteria</taxon>
        <taxon>Pseudomonadati</taxon>
        <taxon>Pseudomonadota</taxon>
        <taxon>Gammaproteobacteria</taxon>
        <taxon>Pseudomonadales</taxon>
        <taxon>Pseudomonadaceae</taxon>
        <taxon>Pseudomonas</taxon>
    </lineage>
</organism>
<evidence type="ECO:0000259" key="17">
    <source>
        <dbReference type="Pfam" id="PF17810"/>
    </source>
</evidence>
<gene>
    <name evidence="12" type="primary">speA</name>
    <name evidence="19" type="ORF">ALP65_01416</name>
</gene>
<dbReference type="EC" id="4.1.1.19" evidence="12"/>
<dbReference type="InterPro" id="IPR022644">
    <property type="entry name" value="De-COase2_N"/>
</dbReference>
<feature type="domain" description="Arginine decarboxylase helical bundle" evidence="17">
    <location>
        <begin position="399"/>
        <end position="481"/>
    </location>
</feature>
<feature type="compositionally biased region" description="Basic residues" evidence="15">
    <location>
        <begin position="16"/>
        <end position="29"/>
    </location>
</feature>
<dbReference type="Gene3D" id="1.10.287.3440">
    <property type="match status" value="1"/>
</dbReference>
<evidence type="ECO:0000256" key="15">
    <source>
        <dbReference type="SAM" id="MobiDB-lite"/>
    </source>
</evidence>
<comment type="function">
    <text evidence="3 12">Catalyzes the biosynthesis of agmatine from arginine.</text>
</comment>
<feature type="region of interest" description="Disordered" evidence="15">
    <location>
        <begin position="1"/>
        <end position="35"/>
    </location>
</feature>
<keyword evidence="5 12" id="KW-0479">Metal-binding</keyword>
<dbReference type="GO" id="GO:0008295">
    <property type="term" value="P:spermidine biosynthetic process"/>
    <property type="evidence" value="ECO:0007669"/>
    <property type="project" value="UniProtKB-UniRule"/>
</dbReference>
<evidence type="ECO:0000313" key="19">
    <source>
        <dbReference type="EMBL" id="RMS66028.1"/>
    </source>
</evidence>
<dbReference type="AlphaFoldDB" id="A0A3M5EVD4"/>
<feature type="modified residue" description="N6-(pyridoxal phosphate)lysine" evidence="12 13">
    <location>
        <position position="133"/>
    </location>
</feature>
<dbReference type="Gene3D" id="1.20.58.930">
    <property type="match status" value="1"/>
</dbReference>
<keyword evidence="10 12" id="KW-0620">Polyamine biosynthesis</keyword>
<dbReference type="GO" id="GO:0006527">
    <property type="term" value="P:L-arginine catabolic process"/>
    <property type="evidence" value="ECO:0007669"/>
    <property type="project" value="InterPro"/>
</dbReference>
<dbReference type="SUPFAM" id="SSF51419">
    <property type="entry name" value="PLP-binding barrel"/>
    <property type="match status" value="1"/>
</dbReference>
<dbReference type="PIRSF" id="PIRSF001336">
    <property type="entry name" value="Arg_decrbxlase"/>
    <property type="match status" value="1"/>
</dbReference>
<dbReference type="PRINTS" id="PR01180">
    <property type="entry name" value="ARGDCRBXLASE"/>
</dbReference>
<comment type="cofactor">
    <cofactor evidence="2 12">
        <name>Mg(2+)</name>
        <dbReference type="ChEBI" id="CHEBI:18420"/>
    </cofactor>
</comment>
<dbReference type="SUPFAM" id="SSF50621">
    <property type="entry name" value="Alanine racemase C-terminal domain-like"/>
    <property type="match status" value="1"/>
</dbReference>
<reference evidence="19 20" key="1">
    <citation type="submission" date="2018-08" db="EMBL/GenBank/DDBJ databases">
        <title>Recombination of ecologically and evolutionarily significant loci maintains genetic cohesion in the Pseudomonas syringae species complex.</title>
        <authorList>
            <person name="Dillon M."/>
            <person name="Thakur S."/>
            <person name="Almeida R.N.D."/>
            <person name="Weir B.S."/>
            <person name="Guttman D.S."/>
        </authorList>
    </citation>
    <scope>NUCLEOTIDE SEQUENCE [LARGE SCALE GENOMIC DNA]</scope>
    <source>
        <strain evidence="19 20">ICMP 7846</strain>
    </source>
</reference>
<feature type="binding site" evidence="12">
    <location>
        <begin position="313"/>
        <end position="323"/>
    </location>
    <ligand>
        <name>substrate</name>
    </ligand>
</feature>
<dbReference type="EMBL" id="RBSQ01000047">
    <property type="protein sequence ID" value="RMS66028.1"/>
    <property type="molecule type" value="Genomic_DNA"/>
</dbReference>
<dbReference type="PANTHER" id="PTHR43295">
    <property type="entry name" value="ARGININE DECARBOXYLASE"/>
    <property type="match status" value="1"/>
</dbReference>
<evidence type="ECO:0000259" key="16">
    <source>
        <dbReference type="Pfam" id="PF02784"/>
    </source>
</evidence>
<evidence type="ECO:0000256" key="9">
    <source>
        <dbReference type="ARBA" id="ARBA00023066"/>
    </source>
</evidence>
<keyword evidence="6 12" id="KW-0210">Decarboxylase</keyword>
<dbReference type="UniPathway" id="UPA00186">
    <property type="reaction ID" value="UER00284"/>
</dbReference>
<evidence type="ECO:0000313" key="20">
    <source>
        <dbReference type="Proteomes" id="UP000270834"/>
    </source>
</evidence>
<evidence type="ECO:0000256" key="7">
    <source>
        <dbReference type="ARBA" id="ARBA00022842"/>
    </source>
</evidence>
<evidence type="ECO:0000256" key="8">
    <source>
        <dbReference type="ARBA" id="ARBA00022898"/>
    </source>
</evidence>
<dbReference type="PROSITE" id="PS00879">
    <property type="entry name" value="ODR_DC_2_2"/>
    <property type="match status" value="1"/>
</dbReference>
<proteinExistence type="inferred from homology"/>
<dbReference type="InterPro" id="IPR041128">
    <property type="entry name" value="Arg_decarbox_C"/>
</dbReference>
<dbReference type="GO" id="GO:0033388">
    <property type="term" value="P:putrescine biosynthetic process from arginine"/>
    <property type="evidence" value="ECO:0007669"/>
    <property type="project" value="UniProtKB-ARBA"/>
</dbReference>
<evidence type="ECO:0000256" key="12">
    <source>
        <dbReference type="HAMAP-Rule" id="MF_01417"/>
    </source>
</evidence>
<evidence type="ECO:0000259" key="18">
    <source>
        <dbReference type="Pfam" id="PF17944"/>
    </source>
</evidence>
<feature type="domain" description="Arginine decarboxylase C-terminal helical" evidence="18">
    <location>
        <begin position="609"/>
        <end position="658"/>
    </location>
</feature>
<dbReference type="InterPro" id="IPR040634">
    <property type="entry name" value="Arg_decarb_HB"/>
</dbReference>
<comment type="similarity">
    <text evidence="4 12">Belongs to the Orn/Lys/Arg decarboxylase class-II family. SpeA subfamily.</text>
</comment>
<sequence>MPAQGHPEIPAPARPRTLRRSPRMAARRTRKDDGSNWTVADSRGVYGIRHWGAGYFAINDGGNVEVRPQGADSTPIDLYELVGQLREAGLSLPLLVRFPDILQDRVRKLTGAFDANIERLEYQNRYTALYPIKVNQQEAVVENIIATENVSIGLEAGSKPELMAVLALAPKGGTIVCNGYKDREFIKLALMGQKLGHNVFIVIEKESEVQLVIEEAANVGVQPQVGLRVRLSSLASSKWADTGGEKAKFGLSAAQLLSVVERFRQAGLDQGVRLLHFHMGSQIANLADYQHGFKEAIRYYGELRALGLPVDHIDVGGGLGVDYDGTHSRNASSINYDIDDYAGVVVGMLKEFCDAQGLPHPHIFSESGRALTAHHAVLITQVTDVERHNDDVPKIVDLDEQPEIVRWLAELLGPTDAEMVTETYWRATHYIGDAAAQYADGKISLAQKALAEQCYFAICRRLHNQLKARQRSHRQVLDELNDKLADKYICNFSVFQSLPDTWAIGQVLPILPLHRLGEEPDRRAVLQDLTCDSDGKITQYVDEQSIETSLPVHEVKEGEDYLIGVFLVGAYQEILGDMHNLFGDTDSVNVYQRADGGIYHAGIETHDTIEDMLRYVHLSPEELMTLYRDKVAGAKLTARERNQYLDALRLGLTRSAYLS</sequence>
<dbReference type="FunFam" id="3.20.20.10:FF:000001">
    <property type="entry name" value="Biosynthetic arginine decarboxylase"/>
    <property type="match status" value="1"/>
</dbReference>
<comment type="pathway">
    <text evidence="12">Amine and polyamine biosynthesis; agmatine biosynthesis; agmatine from L-arginine: step 1/1.</text>
</comment>
<accession>A0A3M5EVD4</accession>
<name>A0A3M5EVD4_PSEAI</name>
<dbReference type="GO" id="GO:0046872">
    <property type="term" value="F:metal ion binding"/>
    <property type="evidence" value="ECO:0007669"/>
    <property type="project" value="UniProtKB-KW"/>
</dbReference>
<dbReference type="Proteomes" id="UP000270834">
    <property type="component" value="Unassembled WGS sequence"/>
</dbReference>
<dbReference type="FunFam" id="1.20.58.930:FF:000005">
    <property type="entry name" value="Biosynthetic arginine decarboxylase"/>
    <property type="match status" value="1"/>
</dbReference>
<dbReference type="Pfam" id="PF02784">
    <property type="entry name" value="Orn_Arg_deC_N"/>
    <property type="match status" value="1"/>
</dbReference>
<evidence type="ECO:0000256" key="3">
    <source>
        <dbReference type="ARBA" id="ARBA00002257"/>
    </source>
</evidence>
<comment type="caution">
    <text evidence="19">The sequence shown here is derived from an EMBL/GenBank/DDBJ whole genome shotgun (WGS) entry which is preliminary data.</text>
</comment>
<dbReference type="InterPro" id="IPR022657">
    <property type="entry name" value="De-COase2_CS"/>
</dbReference>
<dbReference type="InterPro" id="IPR009006">
    <property type="entry name" value="Ala_racemase/Decarboxylase_C"/>
</dbReference>
<comment type="cofactor">
    <cofactor evidence="1 12 13">
        <name>pyridoxal 5'-phosphate</name>
        <dbReference type="ChEBI" id="CHEBI:597326"/>
    </cofactor>
</comment>
<keyword evidence="11 12" id="KW-0456">Lyase</keyword>
<comment type="catalytic activity">
    <reaction evidence="12">
        <text>L-arginine + H(+) = agmatine + CO2</text>
        <dbReference type="Rhea" id="RHEA:17641"/>
        <dbReference type="ChEBI" id="CHEBI:15378"/>
        <dbReference type="ChEBI" id="CHEBI:16526"/>
        <dbReference type="ChEBI" id="CHEBI:32682"/>
        <dbReference type="ChEBI" id="CHEBI:58145"/>
        <dbReference type="EC" id="4.1.1.19"/>
    </reaction>
</comment>
<evidence type="ECO:0000256" key="6">
    <source>
        <dbReference type="ARBA" id="ARBA00022793"/>
    </source>
</evidence>
<feature type="domain" description="Orn/DAP/Arg decarboxylase 2 N-terminal" evidence="16">
    <location>
        <begin position="123"/>
        <end position="373"/>
    </location>
</feature>
<dbReference type="InterPro" id="IPR000183">
    <property type="entry name" value="Orn/DAP/Arg_de-COase"/>
</dbReference>
<evidence type="ECO:0000256" key="11">
    <source>
        <dbReference type="ARBA" id="ARBA00023239"/>
    </source>
</evidence>
<evidence type="ECO:0000256" key="1">
    <source>
        <dbReference type="ARBA" id="ARBA00001933"/>
    </source>
</evidence>
<keyword evidence="9 12" id="KW-0745">Spermidine biosynthesis</keyword>
<keyword evidence="8 12" id="KW-0663">Pyridoxal phosphate</keyword>
<dbReference type="Pfam" id="PF17810">
    <property type="entry name" value="Arg_decarb_HB"/>
    <property type="match status" value="1"/>
</dbReference>
<dbReference type="CDD" id="cd06830">
    <property type="entry name" value="PLPDE_III_ADC"/>
    <property type="match status" value="1"/>
</dbReference>
<dbReference type="PROSITE" id="PS00878">
    <property type="entry name" value="ODR_DC_2_1"/>
    <property type="match status" value="1"/>
</dbReference>
<dbReference type="NCBIfam" id="NF003763">
    <property type="entry name" value="PRK05354.1"/>
    <property type="match status" value="1"/>
</dbReference>
<dbReference type="HAMAP" id="MF_01417">
    <property type="entry name" value="SpeA"/>
    <property type="match status" value="1"/>
</dbReference>
<evidence type="ECO:0000256" key="4">
    <source>
        <dbReference type="ARBA" id="ARBA00008357"/>
    </source>
</evidence>
<dbReference type="PRINTS" id="PR01179">
    <property type="entry name" value="ODADCRBXLASE"/>
</dbReference>
<evidence type="ECO:0000256" key="10">
    <source>
        <dbReference type="ARBA" id="ARBA00023115"/>
    </source>
</evidence>
<dbReference type="InterPro" id="IPR022653">
    <property type="entry name" value="De-COase2_pyr-phos_BS"/>
</dbReference>